<proteinExistence type="predicted"/>
<dbReference type="Proteomes" id="UP001187192">
    <property type="component" value="Unassembled WGS sequence"/>
</dbReference>
<protein>
    <submittedName>
        <fullName evidence="2">Uncharacterized protein</fullName>
    </submittedName>
</protein>
<accession>A0AA87Z9H5</accession>
<reference evidence="2" key="1">
    <citation type="submission" date="2023-07" db="EMBL/GenBank/DDBJ databases">
        <title>draft genome sequence of fig (Ficus carica).</title>
        <authorList>
            <person name="Takahashi T."/>
            <person name="Nishimura K."/>
        </authorList>
    </citation>
    <scope>NUCLEOTIDE SEQUENCE</scope>
</reference>
<gene>
    <name evidence="2" type="ORF">TIFTF001_046260</name>
</gene>
<evidence type="ECO:0000256" key="1">
    <source>
        <dbReference type="SAM" id="MobiDB-lite"/>
    </source>
</evidence>
<feature type="compositionally biased region" description="Basic and acidic residues" evidence="1">
    <location>
        <begin position="59"/>
        <end position="70"/>
    </location>
</feature>
<comment type="caution">
    <text evidence="2">The sequence shown here is derived from an EMBL/GenBank/DDBJ whole genome shotgun (WGS) entry which is preliminary data.</text>
</comment>
<evidence type="ECO:0000313" key="2">
    <source>
        <dbReference type="EMBL" id="GMN28699.1"/>
    </source>
</evidence>
<feature type="region of interest" description="Disordered" evidence="1">
    <location>
        <begin position="23"/>
        <end position="70"/>
    </location>
</feature>
<dbReference type="EMBL" id="BTGU01004539">
    <property type="protein sequence ID" value="GMN28699.1"/>
    <property type="molecule type" value="Genomic_DNA"/>
</dbReference>
<sequence>MGGGRRQKLNHLSLLEREELKAVNGPPAKQQMTERFGVRGNSKIDSSTWAPVGRKTREKYRSRGTREQQSYREHGCTINPFRFTVQRFKGRVKLD</sequence>
<organism evidence="2 3">
    <name type="scientific">Ficus carica</name>
    <name type="common">Common fig</name>
    <dbReference type="NCBI Taxonomy" id="3494"/>
    <lineage>
        <taxon>Eukaryota</taxon>
        <taxon>Viridiplantae</taxon>
        <taxon>Streptophyta</taxon>
        <taxon>Embryophyta</taxon>
        <taxon>Tracheophyta</taxon>
        <taxon>Spermatophyta</taxon>
        <taxon>Magnoliopsida</taxon>
        <taxon>eudicotyledons</taxon>
        <taxon>Gunneridae</taxon>
        <taxon>Pentapetalae</taxon>
        <taxon>rosids</taxon>
        <taxon>fabids</taxon>
        <taxon>Rosales</taxon>
        <taxon>Moraceae</taxon>
        <taxon>Ficeae</taxon>
        <taxon>Ficus</taxon>
    </lineage>
</organism>
<name>A0AA87Z9H5_FICCA</name>
<evidence type="ECO:0000313" key="3">
    <source>
        <dbReference type="Proteomes" id="UP001187192"/>
    </source>
</evidence>
<dbReference type="AlphaFoldDB" id="A0AA87Z9H5"/>
<keyword evidence="3" id="KW-1185">Reference proteome</keyword>